<proteinExistence type="predicted"/>
<accession>A0A1V0U878</accession>
<dbReference type="STRING" id="1935.B1H20_07870"/>
<dbReference type="KEGG" id="svu:B1H20_07870"/>
<dbReference type="Proteomes" id="UP000192445">
    <property type="component" value="Chromosome"/>
</dbReference>
<dbReference type="EMBL" id="CP020570">
    <property type="protein sequence ID" value="ARF61336.1"/>
    <property type="molecule type" value="Genomic_DNA"/>
</dbReference>
<dbReference type="RefSeq" id="WP_030118015.1">
    <property type="nucleotide sequence ID" value="NZ_CP020570.1"/>
</dbReference>
<evidence type="ECO:0000313" key="1">
    <source>
        <dbReference type="EMBL" id="ARF61336.1"/>
    </source>
</evidence>
<organism evidence="1 2">
    <name type="scientific">Streptomyces violaceoruber</name>
    <dbReference type="NCBI Taxonomy" id="1935"/>
    <lineage>
        <taxon>Bacteria</taxon>
        <taxon>Bacillati</taxon>
        <taxon>Actinomycetota</taxon>
        <taxon>Actinomycetes</taxon>
        <taxon>Kitasatosporales</taxon>
        <taxon>Streptomycetaceae</taxon>
        <taxon>Streptomyces</taxon>
        <taxon>Streptomyces violaceoruber group</taxon>
    </lineage>
</organism>
<dbReference type="OrthoDB" id="4227766at2"/>
<dbReference type="AlphaFoldDB" id="A0A1V0U878"/>
<sequence>MAADLWTSVVSLAGVALGGGLTALAQRATQRSVERVEERRRAAATTESRRAEQIEVLKEFVTCAQAAERAAYRRPDPWGDDEDGWITQTGPVMTALWTASGNVTLLCDEALREPVRTYGHALNAAVWRDIGDVEVNEHLEEAKTAFMNAARASLAGA</sequence>
<protein>
    <recommendedName>
        <fullName evidence="3">Protein kilB</fullName>
    </recommendedName>
</protein>
<dbReference type="GeneID" id="63979444"/>
<name>A0A1V0U878_STRVN</name>
<evidence type="ECO:0008006" key="3">
    <source>
        <dbReference type="Google" id="ProtNLM"/>
    </source>
</evidence>
<gene>
    <name evidence="1" type="ORF">B1H20_07870</name>
</gene>
<reference evidence="1 2" key="1">
    <citation type="submission" date="2017-03" db="EMBL/GenBank/DDBJ databases">
        <title>Complete Genome Sequence of a natural compounds producer, Streptomyces violaceus S21.</title>
        <authorList>
            <person name="Zhong C."/>
            <person name="Zhao Z."/>
            <person name="Fu J."/>
            <person name="Zong G."/>
            <person name="Qin R."/>
            <person name="Cao G."/>
        </authorList>
    </citation>
    <scope>NUCLEOTIDE SEQUENCE [LARGE SCALE GENOMIC DNA]</scope>
    <source>
        <strain evidence="1 2">S21</strain>
    </source>
</reference>
<evidence type="ECO:0000313" key="2">
    <source>
        <dbReference type="Proteomes" id="UP000192445"/>
    </source>
</evidence>